<dbReference type="Pfam" id="PF03597">
    <property type="entry name" value="FixS"/>
    <property type="match status" value="1"/>
</dbReference>
<protein>
    <submittedName>
        <fullName evidence="2">Cbb3-type cytochrome oxidase assembly protein CcoS</fullName>
    </submittedName>
</protein>
<dbReference type="Proteomes" id="UP000249135">
    <property type="component" value="Unassembled WGS sequence"/>
</dbReference>
<dbReference type="InterPro" id="IPR004714">
    <property type="entry name" value="Cyt_oxidase_maturation_cbb3"/>
</dbReference>
<name>A0A2W5PR52_VARPD</name>
<accession>A0A2W5PR52</accession>
<dbReference type="AlphaFoldDB" id="A0A2W5PR52"/>
<evidence type="ECO:0000313" key="2">
    <source>
        <dbReference type="EMBL" id="PZQ66779.1"/>
    </source>
</evidence>
<keyword evidence="1" id="KW-0812">Transmembrane</keyword>
<organism evidence="2 3">
    <name type="scientific">Variovorax paradoxus</name>
    <dbReference type="NCBI Taxonomy" id="34073"/>
    <lineage>
        <taxon>Bacteria</taxon>
        <taxon>Pseudomonadati</taxon>
        <taxon>Pseudomonadota</taxon>
        <taxon>Betaproteobacteria</taxon>
        <taxon>Burkholderiales</taxon>
        <taxon>Comamonadaceae</taxon>
        <taxon>Variovorax</taxon>
    </lineage>
</organism>
<keyword evidence="1" id="KW-0472">Membrane</keyword>
<dbReference type="PANTHER" id="PTHR41532">
    <property type="entry name" value="FIXS PROTEIN"/>
    <property type="match status" value="1"/>
</dbReference>
<dbReference type="NCBIfam" id="TIGR00847">
    <property type="entry name" value="ccoS"/>
    <property type="match status" value="1"/>
</dbReference>
<sequence length="45" mass="5106">MDILFVLVPLSVLMALAIVFGLWWAVERGQFDDIEREGSRILGND</sequence>
<gene>
    <name evidence="2" type="primary">ccoS</name>
    <name evidence="2" type="ORF">DI563_22555</name>
</gene>
<feature type="transmembrane region" description="Helical" evidence="1">
    <location>
        <begin position="6"/>
        <end position="26"/>
    </location>
</feature>
<keyword evidence="1" id="KW-1133">Transmembrane helix</keyword>
<evidence type="ECO:0000256" key="1">
    <source>
        <dbReference type="SAM" id="Phobius"/>
    </source>
</evidence>
<proteinExistence type="predicted"/>
<dbReference type="PANTHER" id="PTHR41532:SF1">
    <property type="entry name" value="FIXS PROTEIN"/>
    <property type="match status" value="1"/>
</dbReference>
<reference evidence="2 3" key="1">
    <citation type="submission" date="2017-08" db="EMBL/GenBank/DDBJ databases">
        <title>Infants hospitalized years apart are colonized by the same room-sourced microbial strains.</title>
        <authorList>
            <person name="Brooks B."/>
            <person name="Olm M.R."/>
            <person name="Firek B.A."/>
            <person name="Baker R."/>
            <person name="Thomas B.C."/>
            <person name="Morowitz M.J."/>
            <person name="Banfield J.F."/>
        </authorList>
    </citation>
    <scope>NUCLEOTIDE SEQUENCE [LARGE SCALE GENOMIC DNA]</scope>
    <source>
        <strain evidence="2">S2_005_003_R2_41</strain>
    </source>
</reference>
<evidence type="ECO:0000313" key="3">
    <source>
        <dbReference type="Proteomes" id="UP000249135"/>
    </source>
</evidence>
<dbReference type="EMBL" id="QFPP01000388">
    <property type="protein sequence ID" value="PZQ66779.1"/>
    <property type="molecule type" value="Genomic_DNA"/>
</dbReference>
<comment type="caution">
    <text evidence="2">The sequence shown here is derived from an EMBL/GenBank/DDBJ whole genome shotgun (WGS) entry which is preliminary data.</text>
</comment>